<evidence type="ECO:0000313" key="1">
    <source>
        <dbReference type="EMBL" id="KAK7683310.1"/>
    </source>
</evidence>
<dbReference type="AlphaFoldDB" id="A0AAW0FPV7"/>
<comment type="caution">
    <text evidence="1">The sequence shown here is derived from an EMBL/GenBank/DDBJ whole genome shotgun (WGS) entry which is preliminary data.</text>
</comment>
<protein>
    <recommendedName>
        <fullName evidence="3">Secreted protein</fullName>
    </recommendedName>
</protein>
<sequence length="105" mass="11322">MKCITLATSKLLSRARAESSSFPSSVSHVRALHSATRDPDVSQAGVWGFNPILPLAANGTLCNTSFTTQSHSNILLRNKHELCTLFPDLTVFARASLSTHSVARV</sequence>
<proteinExistence type="predicted"/>
<name>A0AAW0FPV7_9APHY</name>
<reference evidence="1 2" key="1">
    <citation type="submission" date="2022-09" db="EMBL/GenBank/DDBJ databases">
        <authorList>
            <person name="Palmer J.M."/>
        </authorList>
    </citation>
    <scope>NUCLEOTIDE SEQUENCE [LARGE SCALE GENOMIC DNA]</scope>
    <source>
        <strain evidence="1 2">DSM 7382</strain>
    </source>
</reference>
<evidence type="ECO:0008006" key="3">
    <source>
        <dbReference type="Google" id="ProtNLM"/>
    </source>
</evidence>
<organism evidence="1 2">
    <name type="scientific">Cerrena zonata</name>
    <dbReference type="NCBI Taxonomy" id="2478898"/>
    <lineage>
        <taxon>Eukaryota</taxon>
        <taxon>Fungi</taxon>
        <taxon>Dikarya</taxon>
        <taxon>Basidiomycota</taxon>
        <taxon>Agaricomycotina</taxon>
        <taxon>Agaricomycetes</taxon>
        <taxon>Polyporales</taxon>
        <taxon>Cerrenaceae</taxon>
        <taxon>Cerrena</taxon>
    </lineage>
</organism>
<dbReference type="Proteomes" id="UP001385951">
    <property type="component" value="Unassembled WGS sequence"/>
</dbReference>
<dbReference type="EMBL" id="JASBNA010000031">
    <property type="protein sequence ID" value="KAK7683310.1"/>
    <property type="molecule type" value="Genomic_DNA"/>
</dbReference>
<gene>
    <name evidence="1" type="ORF">QCA50_013572</name>
</gene>
<evidence type="ECO:0000313" key="2">
    <source>
        <dbReference type="Proteomes" id="UP001385951"/>
    </source>
</evidence>
<accession>A0AAW0FPV7</accession>
<keyword evidence="2" id="KW-1185">Reference proteome</keyword>